<dbReference type="FunCoup" id="A0A804QS30">
    <property type="interactions" value="99"/>
</dbReference>
<protein>
    <recommendedName>
        <fullName evidence="5">Eukaryotic translation initiation factor 3 subunit 10</fullName>
    </recommendedName>
</protein>
<evidence type="ECO:0000313" key="2">
    <source>
        <dbReference type="EnsemblPlants" id="Zm00001eb359440_P002"/>
    </source>
</evidence>
<feature type="compositionally biased region" description="Basic and acidic residues" evidence="1">
    <location>
        <begin position="440"/>
        <end position="450"/>
    </location>
</feature>
<dbReference type="RefSeq" id="XP_008656711.1">
    <property type="nucleotide sequence ID" value="XM_008658489.4"/>
</dbReference>
<feature type="compositionally biased region" description="Basic and acidic residues" evidence="1">
    <location>
        <begin position="673"/>
        <end position="686"/>
    </location>
</feature>
<gene>
    <name evidence="2" type="primary">LOC103636131</name>
</gene>
<name>A0A804QS30_MAIZE</name>
<feature type="compositionally biased region" description="Basic and acidic residues" evidence="1">
    <location>
        <begin position="269"/>
        <end position="428"/>
    </location>
</feature>
<dbReference type="GeneID" id="103636131"/>
<sequence>MPRSSRHRSHRSHRRGGSADRSESDGEESAPVAGAREEAAAARVSRDPEPERRRSSSGQEAVRSGNGYAEHGKKRKERVEEAVVDVVSDRWNSGVCDDHLVDKRSKSETFGHAEVEKLADRSRGSGDESKRSSRRAVAVDDRAEEVLSKSDSGKRRSEKQKDVGRKESTGHYKDNRDRENERERGEEWERQKERDRGRSRDREREKERAREKEREREREREKDRDRERDREHERERDRQKEREWDKKDHDSKHERYEDGGSRKSGLKMSRTEQEAYSYRRDTDVNEISAKEKYNNPDMQAEKHSRRKDDSEDTDKWSTDNRDSDDRKTLSRYEHGKSRSSKEQRFDDDKYKEKYKDDYVRDKRQHDDKFSNERVARSHESDRAEYKSAKDGRRSSESHYRKDAVQDVDHYEDYNNRYKESRGKKRPPEENDDQYDLKPPSTRDQRVHLEKSSGSGRLDSLTERARPDRSSSPSKIHSRSSPSPSSYHDKDQSRHGSKVVDHGKREIPYDERNNRPRASSGRERTPASRLRDRDAENWSSERLKQKDDYQPRDVTLEISTSHYDRTPSKDKHTSPKQLSEKSPSSGDHRFSGRLSGGRSLDNKGERKSLTKYRDRDGDIAQERSHHQDRMPAKVPFREPTPSNSSISRGGHFLGSSPNNPLPPARNGDPSFQGPHDDDRRPQNGDRRFHGHQKRNDMNSVRGHGHGWNSQPNWPSPVSNGFVPIQHGGAPGFHPPVHQFPGPPMFNLRPQMKLNQPGVSYPMHDAVDRFSTHMRPFGWPNHLDESCPPHMQVWNGGSGVFPGEPYIYGRQEWDQNRPHAGSRGWELTGDVSKGPNDVPDAELLVAKKDPDSAITAVSDSGGQHNLQPEADQKEIGRLTAENFEAKNHTKSSKSLEAPQGAQLVTSMLSKNSVVFCKNYLSRISVSHDLVEPELYKRCISLLGDLDVTKTSHLVRNEIQQDNGNIGKMSTKYGNLNPFSSRYLKSDNTIFERALALHKNQTQKGLTTASASVKMEEKMAVPEDDHDMELLEPVVSNPAPQRHTDVMEEGSVSKHELGDGIGRTIAATIGSGVLDAPPEISLPQPEVVVATTVITQPNKHMEDVLPPAIEDGALQATLEHAVGIPEVTPADVLLDVAPSAVGESGDDMEIIPSAMAEPQLGKEPAPVASPDSQEKPFMLDSETGMEVEVKVIDDNPGDGRVSSILGTKLDFAAIDGDSEALLVESRVNLSRIPNSPESTH</sequence>
<reference evidence="2" key="2">
    <citation type="submission" date="2019-07" db="EMBL/GenBank/DDBJ databases">
        <authorList>
            <person name="Seetharam A."/>
            <person name="Woodhouse M."/>
            <person name="Cannon E."/>
        </authorList>
    </citation>
    <scope>NUCLEOTIDE SEQUENCE [LARGE SCALE GENOMIC DNA]</scope>
    <source>
        <strain evidence="2">cv. B73</strain>
    </source>
</reference>
<feature type="compositionally biased region" description="Basic and acidic residues" evidence="1">
    <location>
        <begin position="561"/>
        <end position="572"/>
    </location>
</feature>
<evidence type="ECO:0007829" key="4">
    <source>
        <dbReference type="PeptideAtlas" id="A0A804QS30"/>
    </source>
</evidence>
<reference evidence="3" key="1">
    <citation type="journal article" date="2009" name="Science">
        <title>The B73 maize genome: complexity, diversity, and dynamics.</title>
        <authorList>
            <person name="Schnable P.S."/>
            <person name="Ware D."/>
            <person name="Fulton R.S."/>
            <person name="Stein J.C."/>
            <person name="Wei F."/>
            <person name="Pasternak S."/>
            <person name="Liang C."/>
            <person name="Zhang J."/>
            <person name="Fulton L."/>
            <person name="Graves T.A."/>
            <person name="Minx P."/>
            <person name="Reily A.D."/>
            <person name="Courtney L."/>
            <person name="Kruchowski S.S."/>
            <person name="Tomlinson C."/>
            <person name="Strong C."/>
            <person name="Delehaunty K."/>
            <person name="Fronick C."/>
            <person name="Courtney B."/>
            <person name="Rock S.M."/>
            <person name="Belter E."/>
            <person name="Du F."/>
            <person name="Kim K."/>
            <person name="Abbott R.M."/>
            <person name="Cotton M."/>
            <person name="Levy A."/>
            <person name="Marchetto P."/>
            <person name="Ochoa K."/>
            <person name="Jackson S.M."/>
            <person name="Gillam B."/>
            <person name="Chen W."/>
            <person name="Yan L."/>
            <person name="Higginbotham J."/>
            <person name="Cardenas M."/>
            <person name="Waligorski J."/>
            <person name="Applebaum E."/>
            <person name="Phelps L."/>
            <person name="Falcone J."/>
            <person name="Kanchi K."/>
            <person name="Thane T."/>
            <person name="Scimone A."/>
            <person name="Thane N."/>
            <person name="Henke J."/>
            <person name="Wang T."/>
            <person name="Ruppert J."/>
            <person name="Shah N."/>
            <person name="Rotter K."/>
            <person name="Hodges J."/>
            <person name="Ingenthron E."/>
            <person name="Cordes M."/>
            <person name="Kohlberg S."/>
            <person name="Sgro J."/>
            <person name="Delgado B."/>
            <person name="Mead K."/>
            <person name="Chinwalla A."/>
            <person name="Leonard S."/>
            <person name="Crouse K."/>
            <person name="Collura K."/>
            <person name="Kudrna D."/>
            <person name="Currie J."/>
            <person name="He R."/>
            <person name="Angelova A."/>
            <person name="Rajasekar S."/>
            <person name="Mueller T."/>
            <person name="Lomeli R."/>
            <person name="Scara G."/>
            <person name="Ko A."/>
            <person name="Delaney K."/>
            <person name="Wissotski M."/>
            <person name="Lopez G."/>
            <person name="Campos D."/>
            <person name="Braidotti M."/>
            <person name="Ashley E."/>
            <person name="Golser W."/>
            <person name="Kim H."/>
            <person name="Lee S."/>
            <person name="Lin J."/>
            <person name="Dujmic Z."/>
            <person name="Kim W."/>
            <person name="Talag J."/>
            <person name="Zuccolo A."/>
            <person name="Fan C."/>
            <person name="Sebastian A."/>
            <person name="Kramer M."/>
            <person name="Spiegel L."/>
            <person name="Nascimento L."/>
            <person name="Zutavern T."/>
            <person name="Miller B."/>
            <person name="Ambroise C."/>
            <person name="Muller S."/>
            <person name="Spooner W."/>
            <person name="Narechania A."/>
            <person name="Ren L."/>
            <person name="Wei S."/>
            <person name="Kumari S."/>
            <person name="Faga B."/>
            <person name="Levy M.J."/>
            <person name="McMahan L."/>
            <person name="Van Buren P."/>
            <person name="Vaughn M.W."/>
            <person name="Ying K."/>
            <person name="Yeh C.-T."/>
            <person name="Emrich S.J."/>
            <person name="Jia Y."/>
            <person name="Kalyanaraman A."/>
            <person name="Hsia A.-P."/>
            <person name="Barbazuk W.B."/>
            <person name="Baucom R.S."/>
            <person name="Brutnell T.P."/>
            <person name="Carpita N.C."/>
            <person name="Chaparro C."/>
            <person name="Chia J.-M."/>
            <person name="Deragon J.-M."/>
            <person name="Estill J.C."/>
            <person name="Fu Y."/>
            <person name="Jeddeloh J.A."/>
            <person name="Han Y."/>
            <person name="Lee H."/>
            <person name="Li P."/>
            <person name="Lisch D.R."/>
            <person name="Liu S."/>
            <person name="Liu Z."/>
            <person name="Nagel D.H."/>
            <person name="McCann M.C."/>
            <person name="SanMiguel P."/>
            <person name="Myers A.M."/>
            <person name="Nettleton D."/>
            <person name="Nguyen J."/>
            <person name="Penning B.W."/>
            <person name="Ponnala L."/>
            <person name="Schneider K.L."/>
            <person name="Schwartz D.C."/>
            <person name="Sharma A."/>
            <person name="Soderlund C."/>
            <person name="Springer N.M."/>
            <person name="Sun Q."/>
            <person name="Wang H."/>
            <person name="Waterman M."/>
            <person name="Westerman R."/>
            <person name="Wolfgruber T.K."/>
            <person name="Yang L."/>
            <person name="Yu Y."/>
            <person name="Zhang L."/>
            <person name="Zhou S."/>
            <person name="Zhu Q."/>
            <person name="Bennetzen J.L."/>
            <person name="Dawe R.K."/>
            <person name="Jiang J."/>
            <person name="Jiang N."/>
            <person name="Presting G.G."/>
            <person name="Wessler S.R."/>
            <person name="Aluru S."/>
            <person name="Martienssen R.A."/>
            <person name="Clifton S.W."/>
            <person name="McCombie W.R."/>
            <person name="Wing R.A."/>
            <person name="Wilson R.K."/>
        </authorList>
    </citation>
    <scope>NUCLEOTIDE SEQUENCE [LARGE SCALE GENOMIC DNA]</scope>
    <source>
        <strain evidence="3">cv. B73</strain>
    </source>
</reference>
<proteinExistence type="evidence at protein level"/>
<reference evidence="2" key="3">
    <citation type="submission" date="2021-05" db="UniProtKB">
        <authorList>
            <consortium name="EnsemblPlants"/>
        </authorList>
    </citation>
    <scope>IDENTIFICATION</scope>
    <source>
        <strain evidence="2">cv. B73</strain>
    </source>
</reference>
<dbReference type="KEGG" id="zma:103636131"/>
<feature type="compositionally biased region" description="Polar residues" evidence="1">
    <location>
        <begin position="574"/>
        <end position="584"/>
    </location>
</feature>
<feature type="compositionally biased region" description="Low complexity" evidence="1">
    <location>
        <begin position="469"/>
        <end position="485"/>
    </location>
</feature>
<feature type="compositionally biased region" description="Basic and acidic residues" evidence="1">
    <location>
        <begin position="459"/>
        <end position="468"/>
    </location>
</feature>
<organism evidence="2 3">
    <name type="scientific">Zea mays</name>
    <name type="common">Maize</name>
    <dbReference type="NCBI Taxonomy" id="4577"/>
    <lineage>
        <taxon>Eukaryota</taxon>
        <taxon>Viridiplantae</taxon>
        <taxon>Streptophyta</taxon>
        <taxon>Embryophyta</taxon>
        <taxon>Tracheophyta</taxon>
        <taxon>Spermatophyta</taxon>
        <taxon>Magnoliopsida</taxon>
        <taxon>Liliopsida</taxon>
        <taxon>Poales</taxon>
        <taxon>Poaceae</taxon>
        <taxon>PACMAD clade</taxon>
        <taxon>Panicoideae</taxon>
        <taxon>Andropogonodae</taxon>
        <taxon>Andropogoneae</taxon>
        <taxon>Tripsacinae</taxon>
        <taxon>Zea</taxon>
    </lineage>
</organism>
<dbReference type="OrthoDB" id="1938945at2759"/>
<dbReference type="PANTHER" id="PTHR34837:SF1">
    <property type="entry name" value="LOW PROTEIN: ZINC FINGER CCCH DOMAIN PROTEIN"/>
    <property type="match status" value="1"/>
</dbReference>
<keyword evidence="4" id="KW-1267">Proteomics identification</keyword>
<dbReference type="Gramene" id="Zm00001eb359440_T002">
    <property type="protein sequence ID" value="Zm00001eb359440_P002"/>
    <property type="gene ID" value="Zm00001eb359440"/>
</dbReference>
<feature type="compositionally biased region" description="Polar residues" evidence="1">
    <location>
        <begin position="706"/>
        <end position="717"/>
    </location>
</feature>
<feature type="compositionally biased region" description="Basic and acidic residues" evidence="1">
    <location>
        <begin position="96"/>
        <end position="261"/>
    </location>
</feature>
<evidence type="ECO:0008006" key="5">
    <source>
        <dbReference type="Google" id="ProtNLM"/>
    </source>
</evidence>
<dbReference type="PANTHER" id="PTHR34837">
    <property type="entry name" value="OS05G0595500 PROTEIN"/>
    <property type="match status" value="1"/>
</dbReference>
<feature type="region of interest" description="Disordered" evidence="1">
    <location>
        <begin position="1"/>
        <end position="719"/>
    </location>
</feature>
<evidence type="ECO:0000313" key="3">
    <source>
        <dbReference type="Proteomes" id="UP000007305"/>
    </source>
</evidence>
<keyword evidence="3" id="KW-1185">Reference proteome</keyword>
<feature type="compositionally biased region" description="Basic residues" evidence="1">
    <location>
        <begin position="1"/>
        <end position="16"/>
    </location>
</feature>
<dbReference type="InParanoid" id="A0A804QS30"/>
<accession>A0A804QS30</accession>
<dbReference type="AlphaFoldDB" id="A0A804QS30"/>
<feature type="compositionally biased region" description="Basic and acidic residues" evidence="1">
    <location>
        <begin position="486"/>
        <end position="554"/>
    </location>
</feature>
<evidence type="ECO:0000256" key="1">
    <source>
        <dbReference type="SAM" id="MobiDB-lite"/>
    </source>
</evidence>
<feature type="compositionally biased region" description="Basic and acidic residues" evidence="1">
    <location>
        <begin position="35"/>
        <end position="54"/>
    </location>
</feature>
<dbReference type="EnsemblPlants" id="Zm00001eb359440_T002">
    <property type="protein sequence ID" value="Zm00001eb359440_P002"/>
    <property type="gene ID" value="Zm00001eb359440"/>
</dbReference>
<dbReference type="Proteomes" id="UP000007305">
    <property type="component" value="Chromosome 8"/>
</dbReference>
<feature type="compositionally biased region" description="Basic and acidic residues" evidence="1">
    <location>
        <begin position="599"/>
        <end position="630"/>
    </location>
</feature>